<sequence length="195" mass="22378">MIWLTKVDRFGPGVMFRIDFNKLRFLVCDDNPHMRRILRTLLHSFGAREVYEAEDGATALEMYSHYVPDIVITDWAMPIFDGLELAQMIRQPESKGNPYAPIIMLTGHSEKRRVTVARDAGVTEFLAKPISAKGLYQRILNVVANPRPFIKTKTYFGPDRRRNTNSAYMGPERRVGEKHEVLQQPSLLDKARSSI</sequence>
<comment type="caution">
    <text evidence="4">The sequence shown here is derived from an EMBL/GenBank/DDBJ whole genome shotgun (WGS) entry which is preliminary data.</text>
</comment>
<protein>
    <submittedName>
        <fullName evidence="4">CheY-like chemotaxis protein</fullName>
    </submittedName>
</protein>
<organism evidence="4 5">
    <name type="scientific">Bradyrhizobium ottawaense</name>
    <dbReference type="NCBI Taxonomy" id="931866"/>
    <lineage>
        <taxon>Bacteria</taxon>
        <taxon>Pseudomonadati</taxon>
        <taxon>Pseudomonadota</taxon>
        <taxon>Alphaproteobacteria</taxon>
        <taxon>Hyphomicrobiales</taxon>
        <taxon>Nitrobacteraceae</taxon>
        <taxon>Bradyrhizobium</taxon>
    </lineage>
</organism>
<keyword evidence="5" id="KW-1185">Reference proteome</keyword>
<dbReference type="CDD" id="cd17546">
    <property type="entry name" value="REC_hyHK_CKI1_RcsC-like"/>
    <property type="match status" value="1"/>
</dbReference>
<reference evidence="4 5" key="1">
    <citation type="submission" date="2024-07" db="EMBL/GenBank/DDBJ databases">
        <title>Genomic Encyclopedia of Type Strains, Phase V (KMG-V): Genome sequencing to study the core and pangenomes of soil and plant-associated prokaryotes.</title>
        <authorList>
            <person name="Whitman W."/>
        </authorList>
    </citation>
    <scope>NUCLEOTIDE SEQUENCE [LARGE SCALE GENOMIC DNA]</scope>
    <source>
        <strain evidence="4 5">USDA 152</strain>
    </source>
</reference>
<dbReference type="Pfam" id="PF00072">
    <property type="entry name" value="Response_reg"/>
    <property type="match status" value="1"/>
</dbReference>
<feature type="domain" description="Response regulatory" evidence="3">
    <location>
        <begin position="24"/>
        <end position="143"/>
    </location>
</feature>
<feature type="compositionally biased region" description="Basic and acidic residues" evidence="2">
    <location>
        <begin position="171"/>
        <end position="181"/>
    </location>
</feature>
<dbReference type="Gene3D" id="3.40.50.2300">
    <property type="match status" value="1"/>
</dbReference>
<dbReference type="EMBL" id="JBGBZJ010000003">
    <property type="protein sequence ID" value="MEY9457019.1"/>
    <property type="molecule type" value="Genomic_DNA"/>
</dbReference>
<evidence type="ECO:0000313" key="4">
    <source>
        <dbReference type="EMBL" id="MEY9457019.1"/>
    </source>
</evidence>
<evidence type="ECO:0000256" key="1">
    <source>
        <dbReference type="PROSITE-ProRule" id="PRU00169"/>
    </source>
</evidence>
<dbReference type="PANTHER" id="PTHR43228">
    <property type="entry name" value="TWO-COMPONENT RESPONSE REGULATOR"/>
    <property type="match status" value="1"/>
</dbReference>
<evidence type="ECO:0000313" key="5">
    <source>
        <dbReference type="Proteomes" id="UP001565369"/>
    </source>
</evidence>
<dbReference type="PROSITE" id="PS50110">
    <property type="entry name" value="RESPONSE_REGULATORY"/>
    <property type="match status" value="1"/>
</dbReference>
<dbReference type="InterPro" id="IPR001789">
    <property type="entry name" value="Sig_transdc_resp-reg_receiver"/>
</dbReference>
<proteinExistence type="predicted"/>
<feature type="modified residue" description="4-aspartylphosphate" evidence="1">
    <location>
        <position position="74"/>
    </location>
</feature>
<dbReference type="InterPro" id="IPR052048">
    <property type="entry name" value="ST_Response_Regulator"/>
</dbReference>
<dbReference type="InterPro" id="IPR011006">
    <property type="entry name" value="CheY-like_superfamily"/>
</dbReference>
<feature type="region of interest" description="Disordered" evidence="2">
    <location>
        <begin position="157"/>
        <end position="195"/>
    </location>
</feature>
<dbReference type="PANTHER" id="PTHR43228:SF1">
    <property type="entry name" value="TWO-COMPONENT RESPONSE REGULATOR ARR22"/>
    <property type="match status" value="1"/>
</dbReference>
<evidence type="ECO:0000256" key="2">
    <source>
        <dbReference type="SAM" id="MobiDB-lite"/>
    </source>
</evidence>
<keyword evidence="1" id="KW-0597">Phosphoprotein</keyword>
<dbReference type="SUPFAM" id="SSF52172">
    <property type="entry name" value="CheY-like"/>
    <property type="match status" value="1"/>
</dbReference>
<gene>
    <name evidence="4" type="ORF">ABIG07_005967</name>
</gene>
<evidence type="ECO:0000259" key="3">
    <source>
        <dbReference type="PROSITE" id="PS50110"/>
    </source>
</evidence>
<accession>A0ABV4FZF2</accession>
<dbReference type="SMART" id="SM00448">
    <property type="entry name" value="REC"/>
    <property type="match status" value="1"/>
</dbReference>
<name>A0ABV4FZF2_9BRAD</name>
<dbReference type="Proteomes" id="UP001565369">
    <property type="component" value="Unassembled WGS sequence"/>
</dbReference>